<dbReference type="InterPro" id="IPR001789">
    <property type="entry name" value="Sig_transdc_resp-reg_receiver"/>
</dbReference>
<sequence>MQILVVEDDKRISTFLVKGLEECGYLVTLCKSAEEVIEKNYIQMDWDLIILDVMLPGMDGIQLVQTLRYKKLYTPILMLSALNAVQDKVSALDYGADDYLTKPFHFDELLSRIKALTRRQQYQQQEQPKSTFTFGSLQVDLEQYKVTLSGSNVDLSPREYKLLMYLIENRNKTVSRIQILNAVWGITFENHTNVVDVYISYLRNKIESESEKYIFTVKGVGYIFKA</sequence>
<dbReference type="FunFam" id="1.10.10.10:FF:000005">
    <property type="entry name" value="Two-component system response regulator"/>
    <property type="match status" value="1"/>
</dbReference>
<dbReference type="SMART" id="SM00448">
    <property type="entry name" value="REC"/>
    <property type="match status" value="1"/>
</dbReference>
<name>A0A1X7JSW3_9SPHI</name>
<evidence type="ECO:0000256" key="3">
    <source>
        <dbReference type="ARBA" id="ARBA00023015"/>
    </source>
</evidence>
<dbReference type="InterPro" id="IPR036388">
    <property type="entry name" value="WH-like_DNA-bd_sf"/>
</dbReference>
<dbReference type="SUPFAM" id="SSF52172">
    <property type="entry name" value="CheY-like"/>
    <property type="match status" value="1"/>
</dbReference>
<dbReference type="SMART" id="SM00862">
    <property type="entry name" value="Trans_reg_C"/>
    <property type="match status" value="1"/>
</dbReference>
<keyword evidence="5" id="KW-0804">Transcription</keyword>
<dbReference type="Gene3D" id="6.10.250.690">
    <property type="match status" value="1"/>
</dbReference>
<keyword evidence="2" id="KW-0902">Two-component regulatory system</keyword>
<dbReference type="InterPro" id="IPR001867">
    <property type="entry name" value="OmpR/PhoB-type_DNA-bd"/>
</dbReference>
<dbReference type="InterPro" id="IPR039420">
    <property type="entry name" value="WalR-like"/>
</dbReference>
<proteinExistence type="predicted"/>
<evidence type="ECO:0000256" key="5">
    <source>
        <dbReference type="ARBA" id="ARBA00023163"/>
    </source>
</evidence>
<evidence type="ECO:0000313" key="6">
    <source>
        <dbReference type="EMBL" id="SMG31251.1"/>
    </source>
</evidence>
<dbReference type="RefSeq" id="WP_085472873.1">
    <property type="nucleotide sequence ID" value="NZ_CP038029.1"/>
</dbReference>
<keyword evidence="4 6" id="KW-0238">DNA-binding</keyword>
<dbReference type="OrthoDB" id="9790442at2"/>
<dbReference type="PANTHER" id="PTHR48111">
    <property type="entry name" value="REGULATOR OF RPOS"/>
    <property type="match status" value="1"/>
</dbReference>
<evidence type="ECO:0000256" key="4">
    <source>
        <dbReference type="ARBA" id="ARBA00023125"/>
    </source>
</evidence>
<dbReference type="GO" id="GO:0032993">
    <property type="term" value="C:protein-DNA complex"/>
    <property type="evidence" value="ECO:0007669"/>
    <property type="project" value="TreeGrafter"/>
</dbReference>
<dbReference type="InterPro" id="IPR016032">
    <property type="entry name" value="Sig_transdc_resp-reg_C-effctor"/>
</dbReference>
<dbReference type="CDD" id="cd00383">
    <property type="entry name" value="trans_reg_C"/>
    <property type="match status" value="1"/>
</dbReference>
<dbReference type="Pfam" id="PF00072">
    <property type="entry name" value="Response_reg"/>
    <property type="match status" value="1"/>
</dbReference>
<dbReference type="Gene3D" id="1.10.10.10">
    <property type="entry name" value="Winged helix-like DNA-binding domain superfamily/Winged helix DNA-binding domain"/>
    <property type="match status" value="1"/>
</dbReference>
<organism evidence="6 7">
    <name type="scientific">Sphingobacterium psychroaquaticum</name>
    <dbReference type="NCBI Taxonomy" id="561061"/>
    <lineage>
        <taxon>Bacteria</taxon>
        <taxon>Pseudomonadati</taxon>
        <taxon>Bacteroidota</taxon>
        <taxon>Sphingobacteriia</taxon>
        <taxon>Sphingobacteriales</taxon>
        <taxon>Sphingobacteriaceae</taxon>
        <taxon>Sphingobacterium</taxon>
    </lineage>
</organism>
<accession>A0A1X7JSW3</accession>
<evidence type="ECO:0000256" key="2">
    <source>
        <dbReference type="ARBA" id="ARBA00023012"/>
    </source>
</evidence>
<keyword evidence="1" id="KW-0597">Phosphoprotein</keyword>
<dbReference type="EMBL" id="FXAU01000003">
    <property type="protein sequence ID" value="SMG31251.1"/>
    <property type="molecule type" value="Genomic_DNA"/>
</dbReference>
<dbReference type="GO" id="GO:0006355">
    <property type="term" value="P:regulation of DNA-templated transcription"/>
    <property type="evidence" value="ECO:0007669"/>
    <property type="project" value="InterPro"/>
</dbReference>
<dbReference type="STRING" id="561061.SAMN05660862_2147"/>
<dbReference type="SUPFAM" id="SSF46894">
    <property type="entry name" value="C-terminal effector domain of the bipartite response regulators"/>
    <property type="match status" value="1"/>
</dbReference>
<dbReference type="GO" id="GO:0005829">
    <property type="term" value="C:cytosol"/>
    <property type="evidence" value="ECO:0007669"/>
    <property type="project" value="TreeGrafter"/>
</dbReference>
<dbReference type="PANTHER" id="PTHR48111:SF22">
    <property type="entry name" value="REGULATOR OF RPOS"/>
    <property type="match status" value="1"/>
</dbReference>
<dbReference type="GO" id="GO:0000156">
    <property type="term" value="F:phosphorelay response regulator activity"/>
    <property type="evidence" value="ECO:0007669"/>
    <property type="project" value="TreeGrafter"/>
</dbReference>
<dbReference type="GO" id="GO:0000976">
    <property type="term" value="F:transcription cis-regulatory region binding"/>
    <property type="evidence" value="ECO:0007669"/>
    <property type="project" value="TreeGrafter"/>
</dbReference>
<evidence type="ECO:0000256" key="1">
    <source>
        <dbReference type="ARBA" id="ARBA00022553"/>
    </source>
</evidence>
<dbReference type="AlphaFoldDB" id="A0A1X7JSW3"/>
<dbReference type="PROSITE" id="PS50110">
    <property type="entry name" value="RESPONSE_REGULATORY"/>
    <property type="match status" value="1"/>
</dbReference>
<evidence type="ECO:0000313" key="7">
    <source>
        <dbReference type="Proteomes" id="UP000192980"/>
    </source>
</evidence>
<dbReference type="PROSITE" id="PS51755">
    <property type="entry name" value="OMPR_PHOB"/>
    <property type="match status" value="1"/>
</dbReference>
<protein>
    <submittedName>
        <fullName evidence="6">DNA-binding response regulator, OmpR family, contains REC and winged-helix (WHTH) domain</fullName>
    </submittedName>
</protein>
<dbReference type="Gene3D" id="3.40.50.2300">
    <property type="match status" value="1"/>
</dbReference>
<dbReference type="InterPro" id="IPR011006">
    <property type="entry name" value="CheY-like_superfamily"/>
</dbReference>
<keyword evidence="7" id="KW-1185">Reference proteome</keyword>
<gene>
    <name evidence="6" type="ORF">SAMN05660862_2147</name>
</gene>
<reference evidence="6 7" key="1">
    <citation type="submission" date="2017-04" db="EMBL/GenBank/DDBJ databases">
        <authorList>
            <person name="Afonso C.L."/>
            <person name="Miller P.J."/>
            <person name="Scott M.A."/>
            <person name="Spackman E."/>
            <person name="Goraichik I."/>
            <person name="Dimitrov K.M."/>
            <person name="Suarez D.L."/>
            <person name="Swayne D.E."/>
        </authorList>
    </citation>
    <scope>NUCLEOTIDE SEQUENCE [LARGE SCALE GENOMIC DNA]</scope>
    <source>
        <strain evidence="6 7">DSM 22418</strain>
    </source>
</reference>
<dbReference type="Proteomes" id="UP000192980">
    <property type="component" value="Unassembled WGS sequence"/>
</dbReference>
<dbReference type="Pfam" id="PF00486">
    <property type="entry name" value="Trans_reg_C"/>
    <property type="match status" value="1"/>
</dbReference>
<keyword evidence="3" id="KW-0805">Transcription regulation</keyword>